<proteinExistence type="predicted"/>
<accession>A0A951PDW5</accession>
<comment type="caution">
    <text evidence="1">The sequence shown here is derived from an EMBL/GenBank/DDBJ whole genome shotgun (WGS) entry which is preliminary data.</text>
</comment>
<dbReference type="EMBL" id="JAHHHV010000076">
    <property type="protein sequence ID" value="MBW4467380.1"/>
    <property type="molecule type" value="Genomic_DNA"/>
</dbReference>
<reference evidence="1" key="1">
    <citation type="submission" date="2021-05" db="EMBL/GenBank/DDBJ databases">
        <authorList>
            <person name="Pietrasiak N."/>
            <person name="Ward R."/>
            <person name="Stajich J.E."/>
            <person name="Kurbessoian T."/>
        </authorList>
    </citation>
    <scope>NUCLEOTIDE SEQUENCE</scope>
    <source>
        <strain evidence="1">GSE-TBD4-15B</strain>
    </source>
</reference>
<organism evidence="1 2">
    <name type="scientific">Pegethrix bostrychoides GSE-TBD4-15B</name>
    <dbReference type="NCBI Taxonomy" id="2839662"/>
    <lineage>
        <taxon>Bacteria</taxon>
        <taxon>Bacillati</taxon>
        <taxon>Cyanobacteriota</taxon>
        <taxon>Cyanophyceae</taxon>
        <taxon>Oculatellales</taxon>
        <taxon>Oculatellaceae</taxon>
        <taxon>Pegethrix</taxon>
    </lineage>
</organism>
<reference evidence="1" key="2">
    <citation type="journal article" date="2022" name="Microbiol. Resour. Announc.">
        <title>Metagenome Sequencing to Explore Phylogenomics of Terrestrial Cyanobacteria.</title>
        <authorList>
            <person name="Ward R.D."/>
            <person name="Stajich J.E."/>
            <person name="Johansen J.R."/>
            <person name="Huntemann M."/>
            <person name="Clum A."/>
            <person name="Foster B."/>
            <person name="Foster B."/>
            <person name="Roux S."/>
            <person name="Palaniappan K."/>
            <person name="Varghese N."/>
            <person name="Mukherjee S."/>
            <person name="Reddy T.B.K."/>
            <person name="Daum C."/>
            <person name="Copeland A."/>
            <person name="Chen I.A."/>
            <person name="Ivanova N.N."/>
            <person name="Kyrpides N.C."/>
            <person name="Shapiro N."/>
            <person name="Eloe-Fadrosh E.A."/>
            <person name="Pietrasiak N."/>
        </authorList>
    </citation>
    <scope>NUCLEOTIDE SEQUENCE</scope>
    <source>
        <strain evidence="1">GSE-TBD4-15B</strain>
    </source>
</reference>
<name>A0A951PDW5_9CYAN</name>
<evidence type="ECO:0000313" key="2">
    <source>
        <dbReference type="Proteomes" id="UP000707356"/>
    </source>
</evidence>
<dbReference type="AlphaFoldDB" id="A0A951PDW5"/>
<protein>
    <submittedName>
        <fullName evidence="1">Uncharacterized protein</fullName>
    </submittedName>
</protein>
<dbReference type="InterPro" id="IPR016780">
    <property type="entry name" value="UCP020893"/>
</dbReference>
<dbReference type="PIRSF" id="PIRSF020893">
    <property type="entry name" value="UCP020893"/>
    <property type="match status" value="1"/>
</dbReference>
<evidence type="ECO:0000313" key="1">
    <source>
        <dbReference type="EMBL" id="MBW4467380.1"/>
    </source>
</evidence>
<gene>
    <name evidence="1" type="ORF">KME07_18295</name>
</gene>
<sequence>MTFEQAIAFTQSLMTQMQAAQISEADLEATLTDLLSSANGARGFFVTYLTDDCPLADQPSAAVIRALRSAPNGPELLVKNLAMSSAMAVAHRRNQNEAMAQGSDQVQARTAHLMQQVQMAEVREQAIQLRESIATGSGEYATFLQRWGYDAEQRQVIDQQMQRALGV</sequence>
<dbReference type="Proteomes" id="UP000707356">
    <property type="component" value="Unassembled WGS sequence"/>
</dbReference>